<organism evidence="1 2">
    <name type="scientific">Brachybacterium phenoliresistens</name>
    <dbReference type="NCBI Taxonomy" id="396014"/>
    <lineage>
        <taxon>Bacteria</taxon>
        <taxon>Bacillati</taxon>
        <taxon>Actinomycetota</taxon>
        <taxon>Actinomycetes</taxon>
        <taxon>Micrococcales</taxon>
        <taxon>Dermabacteraceae</taxon>
        <taxon>Brachybacterium</taxon>
    </lineage>
</organism>
<dbReference type="STRING" id="396014.BF93_09220"/>
<accession>Z9JQ46</accession>
<keyword evidence="2" id="KW-1185">Reference proteome</keyword>
<evidence type="ECO:0000313" key="1">
    <source>
        <dbReference type="EMBL" id="EWS79882.1"/>
    </source>
</evidence>
<dbReference type="HOGENOM" id="CLU_2341264_0_0_11"/>
<evidence type="ECO:0000313" key="2">
    <source>
        <dbReference type="Proteomes" id="UP000023067"/>
    </source>
</evidence>
<dbReference type="AlphaFoldDB" id="Z9JQ46"/>
<reference evidence="1 2" key="1">
    <citation type="submission" date="2014-02" db="EMBL/GenBank/DDBJ databases">
        <title>Genome sequence of Brachybacterium phenoliresistens strain W13A50.</title>
        <authorList>
            <person name="Wang X."/>
        </authorList>
    </citation>
    <scope>NUCLEOTIDE SEQUENCE [LARGE SCALE GENOMIC DNA]</scope>
    <source>
        <strain evidence="1 2">W13A50</strain>
    </source>
</reference>
<name>Z9JQ46_9MICO</name>
<proteinExistence type="predicted"/>
<dbReference type="EMBL" id="JDYK01000023">
    <property type="protein sequence ID" value="EWS79882.1"/>
    <property type="molecule type" value="Genomic_DNA"/>
</dbReference>
<protein>
    <submittedName>
        <fullName evidence="1">Uncharacterized protein</fullName>
    </submittedName>
</protein>
<sequence length="97" mass="11159">MPTTPSLPSVPRPEHEQFAELWREVARRAVRVRDRALSDTDADPERLEALDGQVRRVRELAARWERDLRDAGPEEPVHVALDRCLVELRQALDGNDL</sequence>
<dbReference type="PATRIC" id="fig|396014.3.peg.3341"/>
<dbReference type="Proteomes" id="UP000023067">
    <property type="component" value="Unassembled WGS sequence"/>
</dbReference>
<gene>
    <name evidence="1" type="ORF">BF93_09220</name>
</gene>
<dbReference type="RefSeq" id="WP_038374225.1">
    <property type="nucleotide sequence ID" value="NZ_KK070006.1"/>
</dbReference>
<comment type="caution">
    <text evidence="1">The sequence shown here is derived from an EMBL/GenBank/DDBJ whole genome shotgun (WGS) entry which is preliminary data.</text>
</comment>